<protein>
    <recommendedName>
        <fullName evidence="1">Transposase IS200-like domain-containing protein</fullName>
    </recommendedName>
</protein>
<accession>A0A1F7XZU1</accession>
<dbReference type="Gene3D" id="3.30.70.1290">
    <property type="entry name" value="Transposase IS200-like"/>
    <property type="match status" value="1"/>
</dbReference>
<evidence type="ECO:0000313" key="3">
    <source>
        <dbReference type="Proteomes" id="UP000176741"/>
    </source>
</evidence>
<gene>
    <name evidence="2" type="ORF">A2771_01015</name>
</gene>
<dbReference type="GO" id="GO:0004803">
    <property type="term" value="F:transposase activity"/>
    <property type="evidence" value="ECO:0007669"/>
    <property type="project" value="InterPro"/>
</dbReference>
<dbReference type="Proteomes" id="UP000176741">
    <property type="component" value="Unassembled WGS sequence"/>
</dbReference>
<organism evidence="2 3">
    <name type="scientific">Candidatus Woesebacteria bacterium RIFCSPHIGHO2_01_FULL_38_26b</name>
    <dbReference type="NCBI Taxonomy" id="1802491"/>
    <lineage>
        <taxon>Bacteria</taxon>
        <taxon>Candidatus Woeseibacteriota</taxon>
    </lineage>
</organism>
<proteinExistence type="predicted"/>
<evidence type="ECO:0000313" key="2">
    <source>
        <dbReference type="EMBL" id="OGM19805.1"/>
    </source>
</evidence>
<dbReference type="InterPro" id="IPR002686">
    <property type="entry name" value="Transposase_17"/>
</dbReference>
<sequence>MPSKYYQRNFTSGYYYHIYNRGSRKQNIFLDKADYKSFKDIISYYFRFPNGIPPSRFTNFNQEITEEMLQVRNLLKVNSSFRITAFCLLPNHFHLLVKQVDKSLKENSITNFMRRLSITYSMYYKDKYDHSGTLFEGKYKNVIVTNDRQLLYLTKYIHRNPLELLNSNVKLSNYIHSSYPSYISRLKYDWINFGDILKFYSKTSPRLTYKAFVEEKADIPDSISNLLLE</sequence>
<dbReference type="PANTHER" id="PTHR34322:SF2">
    <property type="entry name" value="TRANSPOSASE IS200-LIKE DOMAIN-CONTAINING PROTEIN"/>
    <property type="match status" value="1"/>
</dbReference>
<dbReference type="EMBL" id="MGGD01000056">
    <property type="protein sequence ID" value="OGM19805.1"/>
    <property type="molecule type" value="Genomic_DNA"/>
</dbReference>
<dbReference type="InterPro" id="IPR036515">
    <property type="entry name" value="Transposase_17_sf"/>
</dbReference>
<dbReference type="GO" id="GO:0003677">
    <property type="term" value="F:DNA binding"/>
    <property type="evidence" value="ECO:0007669"/>
    <property type="project" value="InterPro"/>
</dbReference>
<dbReference type="Pfam" id="PF01797">
    <property type="entry name" value="Y1_Tnp"/>
    <property type="match status" value="1"/>
</dbReference>
<dbReference type="PANTHER" id="PTHR34322">
    <property type="entry name" value="TRANSPOSASE, Y1_TNP DOMAIN-CONTAINING"/>
    <property type="match status" value="1"/>
</dbReference>
<dbReference type="GO" id="GO:0006313">
    <property type="term" value="P:DNA transposition"/>
    <property type="evidence" value="ECO:0007669"/>
    <property type="project" value="InterPro"/>
</dbReference>
<name>A0A1F7XZU1_9BACT</name>
<reference evidence="2 3" key="1">
    <citation type="journal article" date="2016" name="Nat. Commun.">
        <title>Thousands of microbial genomes shed light on interconnected biogeochemical processes in an aquifer system.</title>
        <authorList>
            <person name="Anantharaman K."/>
            <person name="Brown C.T."/>
            <person name="Hug L.A."/>
            <person name="Sharon I."/>
            <person name="Castelle C.J."/>
            <person name="Probst A.J."/>
            <person name="Thomas B.C."/>
            <person name="Singh A."/>
            <person name="Wilkins M.J."/>
            <person name="Karaoz U."/>
            <person name="Brodie E.L."/>
            <person name="Williams K.H."/>
            <person name="Hubbard S.S."/>
            <person name="Banfield J.F."/>
        </authorList>
    </citation>
    <scope>NUCLEOTIDE SEQUENCE [LARGE SCALE GENOMIC DNA]</scope>
</reference>
<feature type="domain" description="Transposase IS200-like" evidence="1">
    <location>
        <begin position="11"/>
        <end position="160"/>
    </location>
</feature>
<comment type="caution">
    <text evidence="2">The sequence shown here is derived from an EMBL/GenBank/DDBJ whole genome shotgun (WGS) entry which is preliminary data.</text>
</comment>
<evidence type="ECO:0000259" key="1">
    <source>
        <dbReference type="SMART" id="SM01321"/>
    </source>
</evidence>
<dbReference type="SMART" id="SM01321">
    <property type="entry name" value="Y1_Tnp"/>
    <property type="match status" value="1"/>
</dbReference>
<dbReference type="AlphaFoldDB" id="A0A1F7XZU1"/>
<dbReference type="SUPFAM" id="SSF143422">
    <property type="entry name" value="Transposase IS200-like"/>
    <property type="match status" value="1"/>
</dbReference>